<dbReference type="HAMAP" id="MF_00163">
    <property type="entry name" value="Pep_deformylase"/>
    <property type="match status" value="1"/>
</dbReference>
<evidence type="ECO:0000313" key="3">
    <source>
        <dbReference type="EMBL" id="MCW6508739.1"/>
    </source>
</evidence>
<comment type="catalytic activity">
    <reaction evidence="2">
        <text>N-terminal N-formyl-L-methionyl-[peptide] + H2O = N-terminal L-methionyl-[peptide] + formate</text>
        <dbReference type="Rhea" id="RHEA:24420"/>
        <dbReference type="Rhea" id="RHEA-COMP:10639"/>
        <dbReference type="Rhea" id="RHEA-COMP:10640"/>
        <dbReference type="ChEBI" id="CHEBI:15377"/>
        <dbReference type="ChEBI" id="CHEBI:15740"/>
        <dbReference type="ChEBI" id="CHEBI:49298"/>
        <dbReference type="ChEBI" id="CHEBI:64731"/>
        <dbReference type="EC" id="3.5.1.88"/>
    </reaction>
</comment>
<dbReference type="AlphaFoldDB" id="A0AA41YV77"/>
<dbReference type="GO" id="GO:0006412">
    <property type="term" value="P:translation"/>
    <property type="evidence" value="ECO:0007669"/>
    <property type="project" value="UniProtKB-UniRule"/>
</dbReference>
<feature type="binding site" evidence="2">
    <location>
        <position position="135"/>
    </location>
    <ligand>
        <name>Fe cation</name>
        <dbReference type="ChEBI" id="CHEBI:24875"/>
    </ligand>
</feature>
<protein>
    <recommendedName>
        <fullName evidence="2">Peptide deformylase</fullName>
        <shortName evidence="2">PDF</shortName>
        <ecNumber evidence="2">3.5.1.88</ecNumber>
    </recommendedName>
    <alternativeName>
        <fullName evidence="2">Polypeptide deformylase</fullName>
    </alternativeName>
</protein>
<dbReference type="EC" id="3.5.1.88" evidence="2"/>
<comment type="cofactor">
    <cofactor evidence="2">
        <name>Fe(2+)</name>
        <dbReference type="ChEBI" id="CHEBI:29033"/>
    </cofactor>
    <text evidence="2">Binds 1 Fe(2+) ion.</text>
</comment>
<feature type="binding site" evidence="2">
    <location>
        <position position="93"/>
    </location>
    <ligand>
        <name>Fe cation</name>
        <dbReference type="ChEBI" id="CHEBI:24875"/>
    </ligand>
</feature>
<feature type="active site" evidence="2">
    <location>
        <position position="136"/>
    </location>
</feature>
<dbReference type="PANTHER" id="PTHR10458:SF22">
    <property type="entry name" value="PEPTIDE DEFORMYLASE"/>
    <property type="match status" value="1"/>
</dbReference>
<dbReference type="PIRSF" id="PIRSF004749">
    <property type="entry name" value="Pep_def"/>
    <property type="match status" value="1"/>
</dbReference>
<dbReference type="InterPro" id="IPR023635">
    <property type="entry name" value="Peptide_deformylase"/>
</dbReference>
<proteinExistence type="inferred from homology"/>
<dbReference type="PANTHER" id="PTHR10458">
    <property type="entry name" value="PEPTIDE DEFORMYLASE"/>
    <property type="match status" value="1"/>
</dbReference>
<dbReference type="GO" id="GO:0042586">
    <property type="term" value="F:peptide deformylase activity"/>
    <property type="evidence" value="ECO:0007669"/>
    <property type="project" value="UniProtKB-UniRule"/>
</dbReference>
<evidence type="ECO:0000256" key="1">
    <source>
        <dbReference type="ARBA" id="ARBA00010759"/>
    </source>
</evidence>
<dbReference type="RefSeq" id="WP_282585111.1">
    <property type="nucleotide sequence ID" value="NZ_JAMOIM010000007.1"/>
</dbReference>
<keyword evidence="2" id="KW-0408">Iron</keyword>
<dbReference type="InterPro" id="IPR036821">
    <property type="entry name" value="Peptide_deformylase_sf"/>
</dbReference>
<dbReference type="GO" id="GO:0046872">
    <property type="term" value="F:metal ion binding"/>
    <property type="evidence" value="ECO:0007669"/>
    <property type="project" value="UniProtKB-KW"/>
</dbReference>
<dbReference type="Pfam" id="PF01327">
    <property type="entry name" value="Pep_deformylase"/>
    <property type="match status" value="1"/>
</dbReference>
<dbReference type="Gene3D" id="3.90.45.10">
    <property type="entry name" value="Peptide deformylase"/>
    <property type="match status" value="1"/>
</dbReference>
<evidence type="ECO:0000313" key="4">
    <source>
        <dbReference type="Proteomes" id="UP001165667"/>
    </source>
</evidence>
<dbReference type="SUPFAM" id="SSF56420">
    <property type="entry name" value="Peptide deformylase"/>
    <property type="match status" value="1"/>
</dbReference>
<gene>
    <name evidence="2 3" type="primary">def</name>
    <name evidence="3" type="ORF">M8523_11995</name>
</gene>
<dbReference type="CDD" id="cd00487">
    <property type="entry name" value="Pep_deformylase"/>
    <property type="match status" value="1"/>
</dbReference>
<dbReference type="NCBIfam" id="TIGR00079">
    <property type="entry name" value="pept_deformyl"/>
    <property type="match status" value="1"/>
</dbReference>
<dbReference type="NCBIfam" id="NF001159">
    <property type="entry name" value="PRK00150.1-3"/>
    <property type="match status" value="1"/>
</dbReference>
<dbReference type="PRINTS" id="PR01576">
    <property type="entry name" value="PDEFORMYLASE"/>
</dbReference>
<comment type="similarity">
    <text evidence="1 2">Belongs to the polypeptide deformylase family.</text>
</comment>
<comment type="function">
    <text evidence="2">Removes the formyl group from the N-terminal Met of newly synthesized proteins. Requires at least a dipeptide for an efficient rate of reaction. N-terminal L-methionine is a prerequisite for activity but the enzyme has broad specificity at other positions.</text>
</comment>
<accession>A0AA41YV77</accession>
<dbReference type="Proteomes" id="UP001165667">
    <property type="component" value="Unassembled WGS sequence"/>
</dbReference>
<name>A0AA41YV77_9HYPH</name>
<sequence>MIHPIVIHPDPILHETSAPVPQVTDGTRTLLDDMLDTMYDAQGRGLAAVQIGVLQRVVVVDTDWKERAKNPLLFVNPEIVWSSDMVASREERCLSIPDTPKEVRRPDRVRVRYLDRTGAPQEMEAEGLLAMVIQHEVDHLNGVLILDRVNEPR</sequence>
<keyword evidence="2" id="KW-0479">Metal-binding</keyword>
<comment type="caution">
    <text evidence="3">The sequence shown here is derived from an EMBL/GenBank/DDBJ whole genome shotgun (WGS) entry which is preliminary data.</text>
</comment>
<organism evidence="3 4">
    <name type="scientific">Lichenifustis flavocetrariae</name>
    <dbReference type="NCBI Taxonomy" id="2949735"/>
    <lineage>
        <taxon>Bacteria</taxon>
        <taxon>Pseudomonadati</taxon>
        <taxon>Pseudomonadota</taxon>
        <taxon>Alphaproteobacteria</taxon>
        <taxon>Hyphomicrobiales</taxon>
        <taxon>Lichenihabitantaceae</taxon>
        <taxon>Lichenifustis</taxon>
    </lineage>
</organism>
<keyword evidence="2 3" id="KW-0378">Hydrolase</keyword>
<keyword evidence="4" id="KW-1185">Reference proteome</keyword>
<keyword evidence="2" id="KW-0648">Protein biosynthesis</keyword>
<reference evidence="3" key="1">
    <citation type="submission" date="2022-05" db="EMBL/GenBank/DDBJ databases">
        <authorList>
            <person name="Pankratov T."/>
        </authorList>
    </citation>
    <scope>NUCLEOTIDE SEQUENCE</scope>
    <source>
        <strain evidence="3">BP6-180914</strain>
    </source>
</reference>
<evidence type="ECO:0000256" key="2">
    <source>
        <dbReference type="HAMAP-Rule" id="MF_00163"/>
    </source>
</evidence>
<dbReference type="EMBL" id="JAMOIM010000007">
    <property type="protein sequence ID" value="MCW6508739.1"/>
    <property type="molecule type" value="Genomic_DNA"/>
</dbReference>
<feature type="binding site" evidence="2">
    <location>
        <position position="139"/>
    </location>
    <ligand>
        <name>Fe cation</name>
        <dbReference type="ChEBI" id="CHEBI:24875"/>
    </ligand>
</feature>